<dbReference type="Proteomes" id="UP000463224">
    <property type="component" value="Unassembled WGS sequence"/>
</dbReference>
<dbReference type="InterPro" id="IPR009045">
    <property type="entry name" value="Zn_M74/Hedgehog-like"/>
</dbReference>
<accession>A0A844QGW4</accession>
<dbReference type="SUPFAM" id="SSF55166">
    <property type="entry name" value="Hedgehog/DD-peptidase"/>
    <property type="match status" value="1"/>
</dbReference>
<organism evidence="2 3">
    <name type="scientific">Nitratireductor arenosus</name>
    <dbReference type="NCBI Taxonomy" id="2682096"/>
    <lineage>
        <taxon>Bacteria</taxon>
        <taxon>Pseudomonadati</taxon>
        <taxon>Pseudomonadota</taxon>
        <taxon>Alphaproteobacteria</taxon>
        <taxon>Hyphomicrobiales</taxon>
        <taxon>Phyllobacteriaceae</taxon>
        <taxon>Nitratireductor</taxon>
    </lineage>
</organism>
<reference evidence="2 3" key="1">
    <citation type="submission" date="2019-12" db="EMBL/GenBank/DDBJ databases">
        <title>Nitratireductor arenosus sp. nov., Isolated from sea sand, Jeju island, South Korea.</title>
        <authorList>
            <person name="Kim W."/>
        </authorList>
    </citation>
    <scope>NUCLEOTIDE SEQUENCE [LARGE SCALE GENOMIC DNA]</scope>
    <source>
        <strain evidence="2 3">CAU 1489</strain>
    </source>
</reference>
<dbReference type="EMBL" id="WPHG01000002">
    <property type="protein sequence ID" value="MVA97009.1"/>
    <property type="molecule type" value="Genomic_DNA"/>
</dbReference>
<gene>
    <name evidence="2" type="ORF">GN330_07080</name>
</gene>
<keyword evidence="3" id="KW-1185">Reference proteome</keyword>
<name>A0A844QGW4_9HYPH</name>
<evidence type="ECO:0000313" key="3">
    <source>
        <dbReference type="Proteomes" id="UP000463224"/>
    </source>
</evidence>
<dbReference type="AlphaFoldDB" id="A0A844QGW4"/>
<protein>
    <recommendedName>
        <fullName evidence="1">Extensin-like C-terminal domain-containing protein</fullName>
    </recommendedName>
</protein>
<dbReference type="RefSeq" id="WP_156712012.1">
    <property type="nucleotide sequence ID" value="NZ_WPHG01000002.1"/>
</dbReference>
<evidence type="ECO:0000259" key="1">
    <source>
        <dbReference type="Pfam" id="PF06904"/>
    </source>
</evidence>
<proteinExistence type="predicted"/>
<comment type="caution">
    <text evidence="2">The sequence shown here is derived from an EMBL/GenBank/DDBJ whole genome shotgun (WGS) entry which is preliminary data.</text>
</comment>
<feature type="domain" description="Extensin-like C-terminal" evidence="1">
    <location>
        <begin position="15"/>
        <end position="189"/>
    </location>
</feature>
<sequence>MQPAPPPRAASAAEQACRERLLTLGASFRNAEPVSDQAGCRIDHPVLVRALSPQVGLRPPALLNCSVAETAARFVRDVVAPAAARRFAQPLTALHQVSGYVCRPRNGSAKLSEHAFGNAIDLSAFELADGTRIEVGKPEGADELRFLRGVRGRACGPFKTVLGPGADADHATHFHFDLAERRGGASFCQ</sequence>
<dbReference type="InterPro" id="IPR009683">
    <property type="entry name" value="Extensin-like_C"/>
</dbReference>
<evidence type="ECO:0000313" key="2">
    <source>
        <dbReference type="EMBL" id="MVA97009.1"/>
    </source>
</evidence>
<dbReference type="Pfam" id="PF06904">
    <property type="entry name" value="Extensin-like_C"/>
    <property type="match status" value="1"/>
</dbReference>